<dbReference type="PANTHER" id="PTHR30031:SF0">
    <property type="entry name" value="PHOSPHOENOLPYRUVATE CARBOXYKINASE (ATP)"/>
    <property type="match status" value="1"/>
</dbReference>
<comment type="cofactor">
    <cofactor evidence="10">
        <name>Mn(2+)</name>
        <dbReference type="ChEBI" id="CHEBI:29035"/>
    </cofactor>
    <text evidence="10">Binds 1 Mn(2+) ion per subunit.</text>
</comment>
<evidence type="ECO:0000256" key="7">
    <source>
        <dbReference type="ARBA" id="ARBA00022840"/>
    </source>
</evidence>
<dbReference type="InterPro" id="IPR008210">
    <property type="entry name" value="PEP_carboxykinase_N"/>
</dbReference>
<dbReference type="GO" id="GO:0046872">
    <property type="term" value="F:metal ion binding"/>
    <property type="evidence" value="ECO:0007669"/>
    <property type="project" value="UniProtKB-KW"/>
</dbReference>
<evidence type="ECO:0000256" key="3">
    <source>
        <dbReference type="ARBA" id="ARBA00012363"/>
    </source>
</evidence>
<dbReference type="GO" id="GO:0006094">
    <property type="term" value="P:gluconeogenesis"/>
    <property type="evidence" value="ECO:0007669"/>
    <property type="project" value="UniProtKB-UniRule"/>
</dbReference>
<dbReference type="NCBIfam" id="TIGR00224">
    <property type="entry name" value="pckA"/>
    <property type="match status" value="1"/>
</dbReference>
<dbReference type="GO" id="GO:0004612">
    <property type="term" value="F:phosphoenolpyruvate carboxykinase (ATP) activity"/>
    <property type="evidence" value="ECO:0007669"/>
    <property type="project" value="UniProtKB-UniRule"/>
</dbReference>
<feature type="binding site" evidence="10">
    <location>
        <position position="196"/>
    </location>
    <ligand>
        <name>substrate</name>
    </ligand>
</feature>
<evidence type="ECO:0000256" key="2">
    <source>
        <dbReference type="ARBA" id="ARBA00006052"/>
    </source>
</evidence>
<comment type="subcellular location">
    <subcellularLocation>
        <location evidence="10">Cytoplasm</location>
    </subcellularLocation>
</comment>
<evidence type="ECO:0000256" key="4">
    <source>
        <dbReference type="ARBA" id="ARBA00022432"/>
    </source>
</evidence>
<keyword evidence="11" id="KW-0670">Pyruvate</keyword>
<dbReference type="GO" id="GO:0016301">
    <property type="term" value="F:kinase activity"/>
    <property type="evidence" value="ECO:0007669"/>
    <property type="project" value="UniProtKB-KW"/>
</dbReference>
<keyword evidence="6 10" id="KW-0210">Decarboxylase</keyword>
<dbReference type="InterPro" id="IPR015994">
    <property type="entry name" value="PEPCK_ATP_CS"/>
</dbReference>
<feature type="binding site" evidence="10">
    <location>
        <position position="55"/>
    </location>
    <ligand>
        <name>substrate</name>
    </ligand>
</feature>
<comment type="catalytic activity">
    <reaction evidence="9 10">
        <text>oxaloacetate + ATP = phosphoenolpyruvate + ADP + CO2</text>
        <dbReference type="Rhea" id="RHEA:18617"/>
        <dbReference type="ChEBI" id="CHEBI:16452"/>
        <dbReference type="ChEBI" id="CHEBI:16526"/>
        <dbReference type="ChEBI" id="CHEBI:30616"/>
        <dbReference type="ChEBI" id="CHEBI:58702"/>
        <dbReference type="ChEBI" id="CHEBI:456216"/>
        <dbReference type="EC" id="4.1.1.49"/>
    </reaction>
</comment>
<feature type="binding site" evidence="10">
    <location>
        <position position="318"/>
    </location>
    <ligand>
        <name>ATP</name>
        <dbReference type="ChEBI" id="CHEBI:30616"/>
    </ligand>
</feature>
<feature type="binding site" evidence="10">
    <location>
        <begin position="232"/>
        <end position="240"/>
    </location>
    <ligand>
        <name>ATP</name>
        <dbReference type="ChEBI" id="CHEBI:30616"/>
    </ligand>
</feature>
<dbReference type="NCBIfam" id="NF006820">
    <property type="entry name" value="PRK09344.1-2"/>
    <property type="match status" value="1"/>
</dbReference>
<reference evidence="11 12" key="1">
    <citation type="submission" date="2018-06" db="EMBL/GenBank/DDBJ databases">
        <authorList>
            <consortium name="Pathogen Informatics"/>
            <person name="Doyle S."/>
        </authorList>
    </citation>
    <scope>NUCLEOTIDE SEQUENCE [LARGE SCALE GENOMIC DNA]</scope>
    <source>
        <strain evidence="11 12">NCTC13532</strain>
    </source>
</reference>
<feature type="binding site" evidence="10">
    <location>
        <position position="216"/>
    </location>
    <ligand>
        <name>ATP</name>
        <dbReference type="ChEBI" id="CHEBI:30616"/>
    </ligand>
</feature>
<keyword evidence="7 10" id="KW-0067">ATP-binding</keyword>
<evidence type="ECO:0000256" key="8">
    <source>
        <dbReference type="ARBA" id="ARBA00023239"/>
    </source>
</evidence>
<comment type="function">
    <text evidence="10">Involved in the gluconeogenesis. Catalyzes the conversion of oxaloacetate (OAA) to phosphoenolpyruvate (PEP) through direct phosphoryl transfer between the nucleoside triphosphate and OAA.</text>
</comment>
<dbReference type="NCBIfam" id="NF006821">
    <property type="entry name" value="PRK09344.1-3"/>
    <property type="match status" value="1"/>
</dbReference>
<dbReference type="Gene3D" id="2.170.8.10">
    <property type="entry name" value="Phosphoenolpyruvate Carboxykinase, domain 2"/>
    <property type="match status" value="1"/>
</dbReference>
<dbReference type="HAMAP" id="MF_00453">
    <property type="entry name" value="PEPCK_ATP"/>
    <property type="match status" value="1"/>
</dbReference>
<dbReference type="EC" id="4.1.1.49" evidence="3 10"/>
<dbReference type="AlphaFoldDB" id="A0A381FQS2"/>
<feature type="binding site" evidence="10">
    <location>
        <position position="196"/>
    </location>
    <ligand>
        <name>ATP</name>
        <dbReference type="ChEBI" id="CHEBI:30616"/>
    </ligand>
</feature>
<dbReference type="Gene3D" id="3.90.228.20">
    <property type="match status" value="1"/>
</dbReference>
<sequence>MEYLESLRNIGIIPNKEVYWNLSEPQLISQTLKKGQGIITRSGALACDTGEFTGRSPKDKYIVLDDKTKDSIWWGDVNHPFSPEDFESLYDSVIAHLSDRDIYVRDAYACAKPEYRLNIKVITETAWSNLFVNNLFLRLTEKELETFQHEWLILNAPEFKAIPEIHKTRQHNFTIINFTKKTILIGGSGYTGEIKKGIFTVLNYILPFEKNVLSMHCSANIGINGDTSVFFGLSGTGKTTLSADSSRKLIGDDEHGWDDESVFNFEGGCYAKCIGLSQKKEPQIFSAIRSGTLLENVRFFEGTDIVDYDNVSVTENTRAAYPIDFINNAVHPSIGKTPNNIFFLTCDAFGVLPPISKLSVGQAMYHFISGYTAKVAGTEAGITEPQTTFSACFGKPFLPLHPTQYAELLGKKLKENNIKVWLINTGWSGGAYGTGERIQLAYTRAMISAVLENKLENVDFVCDAIFGLQIPVECEGVPSEILYPKNTWNDQSEYDEKAQHLAVQFVQNFKSFEPFADEEILSGAPLIQNEINS</sequence>
<evidence type="ECO:0000313" key="11">
    <source>
        <dbReference type="EMBL" id="SUX48910.1"/>
    </source>
</evidence>
<dbReference type="RefSeq" id="WP_115621889.1">
    <property type="nucleotide sequence ID" value="NZ_UFVR01000004.1"/>
</dbReference>
<keyword evidence="10" id="KW-0479">Metal-binding</keyword>
<feature type="binding site" evidence="10">
    <location>
        <position position="318"/>
    </location>
    <ligand>
        <name>substrate</name>
    </ligand>
</feature>
<organism evidence="11 12">
    <name type="scientific">Chryseobacterium indoltheticum</name>
    <dbReference type="NCBI Taxonomy" id="254"/>
    <lineage>
        <taxon>Bacteria</taxon>
        <taxon>Pseudomonadati</taxon>
        <taxon>Bacteroidota</taxon>
        <taxon>Flavobacteriia</taxon>
        <taxon>Flavobacteriales</taxon>
        <taxon>Weeksellaceae</taxon>
        <taxon>Chryseobacterium group</taxon>
        <taxon>Chryseobacterium</taxon>
    </lineage>
</organism>
<comment type="pathway">
    <text evidence="1 10">Carbohydrate biosynthesis; gluconeogenesis.</text>
</comment>
<keyword evidence="11" id="KW-0808">Transferase</keyword>
<name>A0A381FQS2_9FLAO</name>
<evidence type="ECO:0000313" key="12">
    <source>
        <dbReference type="Proteomes" id="UP000254282"/>
    </source>
</evidence>
<keyword evidence="5 10" id="KW-0547">Nucleotide-binding</keyword>
<dbReference type="PIRSF" id="PIRSF006294">
    <property type="entry name" value="PEP_crbxkin"/>
    <property type="match status" value="1"/>
</dbReference>
<feature type="binding site" evidence="10">
    <location>
        <position position="443"/>
    </location>
    <ligand>
        <name>ATP</name>
        <dbReference type="ChEBI" id="CHEBI:30616"/>
    </ligand>
</feature>
<evidence type="ECO:0000256" key="1">
    <source>
        <dbReference type="ARBA" id="ARBA00004742"/>
    </source>
</evidence>
<dbReference type="Pfam" id="PF01293">
    <property type="entry name" value="PEPCK_ATP"/>
    <property type="match status" value="1"/>
</dbReference>
<feature type="binding site" evidence="10">
    <location>
        <begin position="437"/>
        <end position="438"/>
    </location>
    <ligand>
        <name>ATP</name>
        <dbReference type="ChEBI" id="CHEBI:30616"/>
    </ligand>
</feature>
<dbReference type="GO" id="GO:0005829">
    <property type="term" value="C:cytosol"/>
    <property type="evidence" value="ECO:0007669"/>
    <property type="project" value="TreeGrafter"/>
</dbReference>
<dbReference type="SUPFAM" id="SSF53795">
    <property type="entry name" value="PEP carboxykinase-like"/>
    <property type="match status" value="1"/>
</dbReference>
<dbReference type="PROSITE" id="PS00532">
    <property type="entry name" value="PEPCK_ATP"/>
    <property type="match status" value="1"/>
</dbReference>
<keyword evidence="8 10" id="KW-0456">Lyase</keyword>
<dbReference type="CDD" id="cd00484">
    <property type="entry name" value="PEPCK_ATP"/>
    <property type="match status" value="1"/>
</dbReference>
<feature type="binding site" evidence="10">
    <location>
        <position position="190"/>
    </location>
    <ligand>
        <name>substrate</name>
    </ligand>
</feature>
<dbReference type="InterPro" id="IPR001272">
    <property type="entry name" value="PEP_carboxykinase_ATP"/>
</dbReference>
<evidence type="ECO:0000256" key="5">
    <source>
        <dbReference type="ARBA" id="ARBA00022741"/>
    </source>
</evidence>
<keyword evidence="10" id="KW-0464">Manganese</keyword>
<evidence type="ECO:0000256" key="10">
    <source>
        <dbReference type="HAMAP-Rule" id="MF_00453"/>
    </source>
</evidence>
<feature type="binding site" evidence="10">
    <location>
        <position position="196"/>
    </location>
    <ligand>
        <name>Mn(2+)</name>
        <dbReference type="ChEBI" id="CHEBI:29035"/>
    </ligand>
</feature>
<accession>A0A381FQS2</accession>
<feature type="binding site" evidence="10">
    <location>
        <position position="281"/>
    </location>
    <ligand>
        <name>ATP</name>
        <dbReference type="ChEBI" id="CHEBI:30616"/>
    </ligand>
</feature>
<evidence type="ECO:0000256" key="6">
    <source>
        <dbReference type="ARBA" id="ARBA00022793"/>
    </source>
</evidence>
<dbReference type="Gene3D" id="3.40.449.10">
    <property type="entry name" value="Phosphoenolpyruvate Carboxykinase, domain 1"/>
    <property type="match status" value="1"/>
</dbReference>
<dbReference type="EMBL" id="UFVR01000004">
    <property type="protein sequence ID" value="SUX48910.1"/>
    <property type="molecule type" value="Genomic_DNA"/>
</dbReference>
<feature type="binding site" evidence="10">
    <location>
        <position position="216"/>
    </location>
    <ligand>
        <name>Mn(2+)</name>
        <dbReference type="ChEBI" id="CHEBI:29035"/>
    </ligand>
</feature>
<comment type="similarity">
    <text evidence="2 10">Belongs to the phosphoenolpyruvate carboxykinase (ATP) family.</text>
</comment>
<dbReference type="InterPro" id="IPR013035">
    <property type="entry name" value="PEP_carboxykinase_C"/>
</dbReference>
<dbReference type="GO" id="GO:0005524">
    <property type="term" value="F:ATP binding"/>
    <property type="evidence" value="ECO:0007669"/>
    <property type="project" value="UniProtKB-UniRule"/>
</dbReference>
<keyword evidence="4 10" id="KW-0312">Gluconeogenesis</keyword>
<dbReference type="Proteomes" id="UP000254282">
    <property type="component" value="Unassembled WGS sequence"/>
</dbReference>
<feature type="binding site" evidence="10">
    <location>
        <position position="253"/>
    </location>
    <ligand>
        <name>Mn(2+)</name>
        <dbReference type="ChEBI" id="CHEBI:29035"/>
    </ligand>
</feature>
<dbReference type="SUPFAM" id="SSF68923">
    <property type="entry name" value="PEP carboxykinase N-terminal domain"/>
    <property type="match status" value="1"/>
</dbReference>
<gene>
    <name evidence="11" type="primary">pckA_3</name>
    <name evidence="10" type="synonym">pckA</name>
    <name evidence="11" type="ORF">NCTC13532_04521</name>
</gene>
<proteinExistence type="inferred from homology"/>
<dbReference type="UniPathway" id="UPA00138"/>
<protein>
    <recommendedName>
        <fullName evidence="3 10">Phosphoenolpyruvate carboxykinase (ATP)</fullName>
        <shortName evidence="10">PCK</shortName>
        <shortName evidence="10">PEP carboxykinase</shortName>
        <shortName evidence="10">PEPCK</shortName>
        <ecNumber evidence="3 10">4.1.1.49</ecNumber>
    </recommendedName>
</protein>
<dbReference type="PANTHER" id="PTHR30031">
    <property type="entry name" value="PHOSPHOENOLPYRUVATE CARBOXYKINASE ATP"/>
    <property type="match status" value="1"/>
</dbReference>
<keyword evidence="11" id="KW-0418">Kinase</keyword>
<keyword evidence="10" id="KW-0963">Cytoplasm</keyword>
<evidence type="ECO:0000256" key="9">
    <source>
        <dbReference type="ARBA" id="ARBA00047371"/>
    </source>
</evidence>